<proteinExistence type="predicted"/>
<organism evidence="2">
    <name type="scientific">uncultured Desulfovibrio sp</name>
    <dbReference type="NCBI Taxonomy" id="167968"/>
    <lineage>
        <taxon>Bacteria</taxon>
        <taxon>Pseudomonadati</taxon>
        <taxon>Thermodesulfobacteriota</taxon>
        <taxon>Desulfovibrionia</taxon>
        <taxon>Desulfovibrionales</taxon>
        <taxon>Desulfovibrionaceae</taxon>
        <taxon>Desulfovibrio</taxon>
        <taxon>environmental samples</taxon>
    </lineage>
</organism>
<dbReference type="EMBL" id="FMJC01000001">
    <property type="protein sequence ID" value="SCM71235.1"/>
    <property type="molecule type" value="Genomic_DNA"/>
</dbReference>
<dbReference type="InterPro" id="IPR024445">
    <property type="entry name" value="Tnp_ISXO2-like"/>
</dbReference>
<dbReference type="SMART" id="SM01126">
    <property type="entry name" value="DDE_Tnp_IS1595"/>
    <property type="match status" value="1"/>
</dbReference>
<evidence type="ECO:0000313" key="3">
    <source>
        <dbReference type="EMBL" id="SCM71235.1"/>
    </source>
</evidence>
<dbReference type="NCBIfam" id="NF033547">
    <property type="entry name" value="transpos_IS1595"/>
    <property type="match status" value="1"/>
</dbReference>
<dbReference type="AlphaFoldDB" id="A0A212KZ79"/>
<dbReference type="InterPro" id="IPR053164">
    <property type="entry name" value="IS1016-like_transposase"/>
</dbReference>
<evidence type="ECO:0000313" key="4">
    <source>
        <dbReference type="EMBL" id="SCM72300.1"/>
    </source>
</evidence>
<dbReference type="Pfam" id="PF12762">
    <property type="entry name" value="DDE_Tnp_IS1595"/>
    <property type="match status" value="1"/>
</dbReference>
<name>A0A212KZ79_9BACT</name>
<evidence type="ECO:0000259" key="1">
    <source>
        <dbReference type="SMART" id="SM01126"/>
    </source>
</evidence>
<dbReference type="PANTHER" id="PTHR47163">
    <property type="entry name" value="DDE_TNP_IS1595 DOMAIN-CONTAINING PROTEIN"/>
    <property type="match status" value="1"/>
</dbReference>
<sequence>MATKNKYAYRSRISEDKIRQIVRLFAVDLDASQIAEVTSLNRNTINRYLAAFRERIAQYCEAESPVSGEVEVDESYFGARRVRGIRGRGARGKTIVFGLFKRNGHVYTEIVPDCSKATLQGIIRGRVELESVIHSDGWRGYDGLVDLGYQKHFRVQHGNNEFANNHSHINGIESFWAFAKTRLVRFRGLHQHTFYFHLKECEFRFNHRREDIYKLVLKMLRNFPLS</sequence>
<evidence type="ECO:0000313" key="2">
    <source>
        <dbReference type="EMBL" id="SCM70598.1"/>
    </source>
</evidence>
<dbReference type="PANTHER" id="PTHR47163:SF2">
    <property type="entry name" value="SI:DKEY-17M8.2"/>
    <property type="match status" value="1"/>
</dbReference>
<accession>A0A212KZ79</accession>
<reference evidence="2" key="1">
    <citation type="submission" date="2016-08" db="EMBL/GenBank/DDBJ databases">
        <authorList>
            <person name="Seilhamer J.J."/>
        </authorList>
    </citation>
    <scope>NUCLEOTIDE SEQUENCE</scope>
    <source>
        <strain evidence="2">86-1</strain>
    </source>
</reference>
<gene>
    <name evidence="2" type="ORF">KL86DES1_10505</name>
    <name evidence="3" type="ORF">KL86DES1_10947</name>
    <name evidence="4" type="ORF">KL86DES1_20518</name>
</gene>
<dbReference type="RefSeq" id="WP_179979375.1">
    <property type="nucleotide sequence ID" value="NZ_LT608333.1"/>
</dbReference>
<protein>
    <submittedName>
        <fullName evidence="2">Transposase</fullName>
    </submittedName>
</protein>
<dbReference type="EMBL" id="FMJC01000002">
    <property type="protein sequence ID" value="SCM72300.1"/>
    <property type="molecule type" value="Genomic_DNA"/>
</dbReference>
<feature type="domain" description="ISXO2-like transposase" evidence="1">
    <location>
        <begin position="65"/>
        <end position="206"/>
    </location>
</feature>
<dbReference type="EMBL" id="FMJC01000001">
    <property type="protein sequence ID" value="SCM70598.1"/>
    <property type="molecule type" value="Genomic_DNA"/>
</dbReference>